<keyword evidence="7 9" id="KW-1133">Transmembrane helix</keyword>
<dbReference type="EMBL" id="JARWAO010000009">
    <property type="protein sequence ID" value="MDR5897161.1"/>
    <property type="molecule type" value="Genomic_DNA"/>
</dbReference>
<comment type="subcellular location">
    <subcellularLocation>
        <location evidence="1">Cell inner membrane</location>
        <topology evidence="1">Single-pass membrane protein</topology>
    </subcellularLocation>
</comment>
<evidence type="ECO:0000256" key="7">
    <source>
        <dbReference type="ARBA" id="ARBA00022989"/>
    </source>
</evidence>
<keyword evidence="4" id="KW-0488">Methylation</keyword>
<evidence type="ECO:0000256" key="4">
    <source>
        <dbReference type="ARBA" id="ARBA00022481"/>
    </source>
</evidence>
<dbReference type="Proteomes" id="UP001269375">
    <property type="component" value="Unassembled WGS sequence"/>
</dbReference>
<name>A0ABU1GYN9_9GAMM</name>
<feature type="domain" description="Type IV pilin Tt1218-like" evidence="10">
    <location>
        <begin position="32"/>
        <end position="109"/>
    </location>
</feature>
<evidence type="ECO:0000256" key="3">
    <source>
        <dbReference type="ARBA" id="ARBA00022475"/>
    </source>
</evidence>
<comment type="similarity">
    <text evidence="2">Belongs to the GSP I family.</text>
</comment>
<dbReference type="InterPro" id="IPR012902">
    <property type="entry name" value="N_methyl_site"/>
</dbReference>
<comment type="caution">
    <text evidence="11">The sequence shown here is derived from an EMBL/GenBank/DDBJ whole genome shotgun (WGS) entry which is preliminary data.</text>
</comment>
<keyword evidence="5" id="KW-0997">Cell inner membrane</keyword>
<evidence type="ECO:0000256" key="6">
    <source>
        <dbReference type="ARBA" id="ARBA00022692"/>
    </source>
</evidence>
<evidence type="ECO:0000256" key="8">
    <source>
        <dbReference type="ARBA" id="ARBA00023136"/>
    </source>
</evidence>
<evidence type="ECO:0000256" key="1">
    <source>
        <dbReference type="ARBA" id="ARBA00004377"/>
    </source>
</evidence>
<evidence type="ECO:0000259" key="10">
    <source>
        <dbReference type="Pfam" id="PF22150"/>
    </source>
</evidence>
<feature type="transmembrane region" description="Helical" evidence="9">
    <location>
        <begin position="12"/>
        <end position="33"/>
    </location>
</feature>
<evidence type="ECO:0000256" key="2">
    <source>
        <dbReference type="ARBA" id="ARBA00008358"/>
    </source>
</evidence>
<keyword evidence="6 9" id="KW-0812">Transmembrane</keyword>
<sequence length="181" mass="19115">MTHFHATQRGFTLIEVLVTLVIVSIGVMGAVALQLNSLRASDAALSRTRATLLAEGIVERVRANPTAEALVIYNVGESTDPVLGSGVRSRVECTASACSASDWAKRDLWDIDQQLQREGPASTLDGLPEGRACIVVSDQRVTADVVWQGSGGGDVTLTDCGRDVISTGRRAVRIESAVVAP</sequence>
<dbReference type="NCBIfam" id="TIGR02523">
    <property type="entry name" value="type_IV_pilV"/>
    <property type="match status" value="1"/>
</dbReference>
<dbReference type="Pfam" id="PF07963">
    <property type="entry name" value="N_methyl"/>
    <property type="match status" value="1"/>
</dbReference>
<dbReference type="InterPro" id="IPR013362">
    <property type="entry name" value="Pilus_4_PilV"/>
</dbReference>
<keyword evidence="8 9" id="KW-0472">Membrane</keyword>
<keyword evidence="3" id="KW-1003">Cell membrane</keyword>
<dbReference type="PANTHER" id="PTHR38779:SF2">
    <property type="entry name" value="TYPE II SECRETION SYSTEM PROTEIN I-RELATED"/>
    <property type="match status" value="1"/>
</dbReference>
<dbReference type="PROSITE" id="PS00409">
    <property type="entry name" value="PROKAR_NTER_METHYL"/>
    <property type="match status" value="1"/>
</dbReference>
<gene>
    <name evidence="11" type="primary">pilV</name>
    <name evidence="11" type="ORF">QC825_13890</name>
</gene>
<accession>A0ABU1GYN9</accession>
<protein>
    <submittedName>
        <fullName evidence="11">Type IV pilus modification protein PilV</fullName>
    </submittedName>
</protein>
<evidence type="ECO:0000313" key="12">
    <source>
        <dbReference type="Proteomes" id="UP001269375"/>
    </source>
</evidence>
<evidence type="ECO:0000256" key="5">
    <source>
        <dbReference type="ARBA" id="ARBA00022519"/>
    </source>
</evidence>
<evidence type="ECO:0000313" key="11">
    <source>
        <dbReference type="EMBL" id="MDR5897161.1"/>
    </source>
</evidence>
<keyword evidence="12" id="KW-1185">Reference proteome</keyword>
<reference evidence="11 12" key="1">
    <citation type="submission" date="2023-04" db="EMBL/GenBank/DDBJ databases">
        <title>A long-awaited taxogenomic arrangement of the family Halomonadaceae.</title>
        <authorList>
            <person name="De La Haba R."/>
            <person name="Chuvochina M."/>
            <person name="Wittouck S."/>
            <person name="Arahal D.R."/>
            <person name="Sanchez-Porro C."/>
            <person name="Hugenholtz P."/>
            <person name="Ventosa A."/>
        </authorList>
    </citation>
    <scope>NUCLEOTIDE SEQUENCE [LARGE SCALE GENOMIC DNA]</scope>
    <source>
        <strain evidence="11 12">DSM 22428</strain>
    </source>
</reference>
<evidence type="ECO:0000256" key="9">
    <source>
        <dbReference type="SAM" id="Phobius"/>
    </source>
</evidence>
<dbReference type="NCBIfam" id="TIGR02532">
    <property type="entry name" value="IV_pilin_GFxxxE"/>
    <property type="match status" value="1"/>
</dbReference>
<dbReference type="InterPro" id="IPR054402">
    <property type="entry name" value="Tt1218-like_dom"/>
</dbReference>
<proteinExistence type="inferred from homology"/>
<dbReference type="PANTHER" id="PTHR38779">
    <property type="entry name" value="TYPE II SECRETION SYSTEM PROTEIN I-RELATED"/>
    <property type="match status" value="1"/>
</dbReference>
<organism evidence="11 12">
    <name type="scientific">Larsenimonas suaedae</name>
    <dbReference type="NCBI Taxonomy" id="1851019"/>
    <lineage>
        <taxon>Bacteria</taxon>
        <taxon>Pseudomonadati</taxon>
        <taxon>Pseudomonadota</taxon>
        <taxon>Gammaproteobacteria</taxon>
        <taxon>Oceanospirillales</taxon>
        <taxon>Halomonadaceae</taxon>
        <taxon>Larsenimonas</taxon>
    </lineage>
</organism>
<dbReference type="InterPro" id="IPR010052">
    <property type="entry name" value="T2SS_protein-GspI"/>
</dbReference>
<dbReference type="Pfam" id="PF22150">
    <property type="entry name" value="Tt1218-like"/>
    <property type="match status" value="1"/>
</dbReference>
<dbReference type="RefSeq" id="WP_251595442.1">
    <property type="nucleotide sequence ID" value="NZ_JAMLJI010000005.1"/>
</dbReference>